<keyword evidence="2" id="KW-0274">FAD</keyword>
<dbReference type="Gene3D" id="3.30.560.10">
    <property type="entry name" value="Glucose Oxidase, domain 3"/>
    <property type="match status" value="1"/>
</dbReference>
<dbReference type="GO" id="GO:0050660">
    <property type="term" value="F:flavin adenine dinucleotide binding"/>
    <property type="evidence" value="ECO:0007669"/>
    <property type="project" value="InterPro"/>
</dbReference>
<dbReference type="Proteomes" id="UP000078544">
    <property type="component" value="Unassembled WGS sequence"/>
</dbReference>
<organism evidence="5 6">
    <name type="scientific">Moelleriella libera RCEF 2490</name>
    <dbReference type="NCBI Taxonomy" id="1081109"/>
    <lineage>
        <taxon>Eukaryota</taxon>
        <taxon>Fungi</taxon>
        <taxon>Dikarya</taxon>
        <taxon>Ascomycota</taxon>
        <taxon>Pezizomycotina</taxon>
        <taxon>Sordariomycetes</taxon>
        <taxon>Hypocreomycetidae</taxon>
        <taxon>Hypocreales</taxon>
        <taxon>Clavicipitaceae</taxon>
        <taxon>Moelleriella</taxon>
    </lineage>
</organism>
<evidence type="ECO:0000259" key="4">
    <source>
        <dbReference type="PROSITE" id="PS00624"/>
    </source>
</evidence>
<evidence type="ECO:0000256" key="1">
    <source>
        <dbReference type="ARBA" id="ARBA00010790"/>
    </source>
</evidence>
<dbReference type="EMBL" id="AZGY01000029">
    <property type="protein sequence ID" value="KZZ88506.1"/>
    <property type="molecule type" value="Genomic_DNA"/>
</dbReference>
<gene>
    <name evidence="5" type="ORF">AAL_08064</name>
</gene>
<evidence type="ECO:0000313" key="6">
    <source>
        <dbReference type="Proteomes" id="UP000078544"/>
    </source>
</evidence>
<evidence type="ECO:0000256" key="3">
    <source>
        <dbReference type="SAM" id="SignalP"/>
    </source>
</evidence>
<evidence type="ECO:0000256" key="2">
    <source>
        <dbReference type="PIRSR" id="PIRSR000137-2"/>
    </source>
</evidence>
<name>A0A167W7Y4_9HYPO</name>
<dbReference type="Gene3D" id="3.50.50.60">
    <property type="entry name" value="FAD/NAD(P)-binding domain"/>
    <property type="match status" value="1"/>
</dbReference>
<dbReference type="PANTHER" id="PTHR11552:SF213">
    <property type="entry name" value="DEHYDROGENASE, PUTATIVE-RELATED"/>
    <property type="match status" value="1"/>
</dbReference>
<dbReference type="SUPFAM" id="SSF54373">
    <property type="entry name" value="FAD-linked reductases, C-terminal domain"/>
    <property type="match status" value="1"/>
</dbReference>
<dbReference type="PROSITE" id="PS00624">
    <property type="entry name" value="GMC_OXRED_2"/>
    <property type="match status" value="1"/>
</dbReference>
<evidence type="ECO:0000313" key="5">
    <source>
        <dbReference type="EMBL" id="KZZ88506.1"/>
    </source>
</evidence>
<accession>A0A167W7Y4</accession>
<dbReference type="SUPFAM" id="SSF51905">
    <property type="entry name" value="FAD/NAD(P)-binding domain"/>
    <property type="match status" value="1"/>
</dbReference>
<feature type="signal peptide" evidence="3">
    <location>
        <begin position="1"/>
        <end position="22"/>
    </location>
</feature>
<comment type="caution">
    <text evidence="5">The sequence shown here is derived from an EMBL/GenBank/DDBJ whole genome shotgun (WGS) entry which is preliminary data.</text>
</comment>
<keyword evidence="3" id="KW-0732">Signal</keyword>
<comment type="similarity">
    <text evidence="1">Belongs to the GMC oxidoreductase family.</text>
</comment>
<dbReference type="OrthoDB" id="269227at2759"/>
<reference evidence="5 6" key="1">
    <citation type="journal article" date="2016" name="Genome Biol. Evol.">
        <title>Divergent and convergent evolution of fungal pathogenicity.</title>
        <authorList>
            <person name="Shang Y."/>
            <person name="Xiao G."/>
            <person name="Zheng P."/>
            <person name="Cen K."/>
            <person name="Zhan S."/>
            <person name="Wang C."/>
        </authorList>
    </citation>
    <scope>NUCLEOTIDE SEQUENCE [LARGE SCALE GENOMIC DNA]</scope>
    <source>
        <strain evidence="5 6">RCEF 2490</strain>
    </source>
</reference>
<proteinExistence type="inferred from homology"/>
<feature type="binding site" evidence="2">
    <location>
        <begin position="149"/>
        <end position="152"/>
    </location>
    <ligand>
        <name>FAD</name>
        <dbReference type="ChEBI" id="CHEBI:57692"/>
    </ligand>
</feature>
<dbReference type="STRING" id="1081109.A0A167W7Y4"/>
<dbReference type="Pfam" id="PF00732">
    <property type="entry name" value="GMC_oxred_N"/>
    <property type="match status" value="1"/>
</dbReference>
<feature type="chain" id="PRO_5007893810" evidence="3">
    <location>
        <begin position="23"/>
        <end position="663"/>
    </location>
</feature>
<protein>
    <submittedName>
        <fullName evidence="5">Glucose-methanol-choline oxidoreductase</fullName>
    </submittedName>
</protein>
<dbReference type="Pfam" id="PF05199">
    <property type="entry name" value="GMC_oxred_C"/>
    <property type="match status" value="1"/>
</dbReference>
<dbReference type="GO" id="GO:0016614">
    <property type="term" value="F:oxidoreductase activity, acting on CH-OH group of donors"/>
    <property type="evidence" value="ECO:0007669"/>
    <property type="project" value="InterPro"/>
</dbReference>
<sequence>MLKRALWKTLIAVSCFCQLARCAFISEPDPEVEYDYVIVGSGAGGGTVASRLATYGYRVLLVDAGGDESSSYEYQVPALHLFGTENKRTKWDFYVSHYRDLKEDAASSKMVWEKPDGQLGVGKKPTRRSKPLGIWYPRAGTLGGCTAHNSMVTILPNDNDWRHLADLTGDQTWNPLRMRRIFQRMEKNRYLRQCPLSRSCNQGHGFKGWLSTGTTEESIAYTDVKAINLVFSMVRAKLRSNVHLVPSFLSTVLRVMFRDINSDLHTDQRRNGLFKITLGLKSGERSGVVDFIKETMQNEEYRLDVMLHTLVTKVIFTQEKVPRAIGIEYLQGESLYKADPRYRRDAIPTSTGTIRAAKEIILSGGAFNTPQLLKLSGIGPKKELDKLGIPVLVNLPGVGSNLQDHLEISVVGNNSIPWKAFEKCSFLQGNPEEDVCLQKWKNKRLPVKSRGEYTTPGLSLAILKQSKYAENGIPDLFIAAFPGQYKGYYPGYALDSVSDKRQITWFISKGYTRNNAGTVTLKSKDPRDTPRVMFNYFDTRSTGSIIDAHVLVEGLDFARKALAQRFQLGPKFWEIWPGEDVQSSEQKLMFVHHEAWGHHATGTCAIGRHDNPMAVLDSKFRVRGVQNLRVVDASVFPKIPGYYVVLPTYMIGEKAADSIHFGT</sequence>
<comment type="cofactor">
    <cofactor evidence="2">
        <name>FAD</name>
        <dbReference type="ChEBI" id="CHEBI:57692"/>
    </cofactor>
</comment>
<dbReference type="AlphaFoldDB" id="A0A167W7Y4"/>
<dbReference type="InterPro" id="IPR036188">
    <property type="entry name" value="FAD/NAD-bd_sf"/>
</dbReference>
<dbReference type="InterPro" id="IPR012132">
    <property type="entry name" value="GMC_OxRdtase"/>
</dbReference>
<feature type="domain" description="Glucose-methanol-choline oxidoreductase N-terminal" evidence="4">
    <location>
        <begin position="365"/>
        <end position="379"/>
    </location>
</feature>
<keyword evidence="6" id="KW-1185">Reference proteome</keyword>
<dbReference type="InterPro" id="IPR007867">
    <property type="entry name" value="GMC_OxRtase_C"/>
</dbReference>
<keyword evidence="2" id="KW-0285">Flavoprotein</keyword>
<dbReference type="PANTHER" id="PTHR11552">
    <property type="entry name" value="GLUCOSE-METHANOL-CHOLINE GMC OXIDOREDUCTASE"/>
    <property type="match status" value="1"/>
</dbReference>
<dbReference type="InterPro" id="IPR000172">
    <property type="entry name" value="GMC_OxRdtase_N"/>
</dbReference>
<dbReference type="PIRSF" id="PIRSF000137">
    <property type="entry name" value="Alcohol_oxidase"/>
    <property type="match status" value="1"/>
</dbReference>
<feature type="binding site" evidence="2">
    <location>
        <position position="311"/>
    </location>
    <ligand>
        <name>FAD</name>
        <dbReference type="ChEBI" id="CHEBI:57692"/>
    </ligand>
</feature>